<gene>
    <name evidence="3" type="ORF">C8P63_1506</name>
</gene>
<dbReference type="PANTHER" id="PTHR43377">
    <property type="entry name" value="BILIVERDIN REDUCTASE A"/>
    <property type="match status" value="1"/>
</dbReference>
<organism evidence="3 4">
    <name type="scientific">Melghirimyces profundicolus</name>
    <dbReference type="NCBI Taxonomy" id="1242148"/>
    <lineage>
        <taxon>Bacteria</taxon>
        <taxon>Bacillati</taxon>
        <taxon>Bacillota</taxon>
        <taxon>Bacilli</taxon>
        <taxon>Bacillales</taxon>
        <taxon>Thermoactinomycetaceae</taxon>
        <taxon>Melghirimyces</taxon>
    </lineage>
</organism>
<sequence length="354" mass="39096">MNEKNITVGIIGTGFMGKAHAASYQMFGVSIGMFASRQLDNAKACAQQFGVPRWTDKWLNLVKDPEIDCVDITVPNYLHYEVAMACIEEGKPFLIEKPLARNTKEARAIVEAAKSRGITGVYGENMRFKPAMLKLKQLLSDGALGRVIMIRGNEFHNGPFHSPWFWDAEMTGGGAVIDMGIHGLYALEWVMGSKVKRVYAEMDVLKWKEHCKNGSEDTAFVVLRFENGGIAELTNSWAVASGIDVRLEVYGTEGSAFLDSSRNVGGMKVYSQSGYGKPLEIEASLRPHVVSKKGWSFPVPDEWAQHGHAYEVKHFIDCVSGAARPKCTLDEGLRALELVEAIYESAKSGRPVEL</sequence>
<dbReference type="Pfam" id="PF22725">
    <property type="entry name" value="GFO_IDH_MocA_C3"/>
    <property type="match status" value="1"/>
</dbReference>
<dbReference type="SUPFAM" id="SSF55347">
    <property type="entry name" value="Glyceraldehyde-3-phosphate dehydrogenase-like, C-terminal domain"/>
    <property type="match status" value="1"/>
</dbReference>
<protein>
    <submittedName>
        <fullName evidence="3">Putative dehydrogenase</fullName>
    </submittedName>
</protein>
<dbReference type="EMBL" id="QBKR01000050">
    <property type="protein sequence ID" value="PTX47670.1"/>
    <property type="molecule type" value="Genomic_DNA"/>
</dbReference>
<dbReference type="InterPro" id="IPR055170">
    <property type="entry name" value="GFO_IDH_MocA-like_dom"/>
</dbReference>
<keyword evidence="4" id="KW-1185">Reference proteome</keyword>
<dbReference type="OrthoDB" id="9815825at2"/>
<evidence type="ECO:0000259" key="2">
    <source>
        <dbReference type="Pfam" id="PF22725"/>
    </source>
</evidence>
<dbReference type="GO" id="GO:0000166">
    <property type="term" value="F:nucleotide binding"/>
    <property type="evidence" value="ECO:0007669"/>
    <property type="project" value="InterPro"/>
</dbReference>
<dbReference type="Proteomes" id="UP000244240">
    <property type="component" value="Unassembled WGS sequence"/>
</dbReference>
<dbReference type="InterPro" id="IPR036291">
    <property type="entry name" value="NAD(P)-bd_dom_sf"/>
</dbReference>
<dbReference type="SUPFAM" id="SSF51735">
    <property type="entry name" value="NAD(P)-binding Rossmann-fold domains"/>
    <property type="match status" value="1"/>
</dbReference>
<evidence type="ECO:0000259" key="1">
    <source>
        <dbReference type="Pfam" id="PF01408"/>
    </source>
</evidence>
<reference evidence="3 4" key="1">
    <citation type="submission" date="2018-04" db="EMBL/GenBank/DDBJ databases">
        <title>Genomic Encyclopedia of Archaeal and Bacterial Type Strains, Phase II (KMG-II): from individual species to whole genera.</title>
        <authorList>
            <person name="Goeker M."/>
        </authorList>
    </citation>
    <scope>NUCLEOTIDE SEQUENCE [LARGE SCALE GENOMIC DNA]</scope>
    <source>
        <strain evidence="3 4">DSM 45787</strain>
    </source>
</reference>
<dbReference type="Gene3D" id="3.40.50.720">
    <property type="entry name" value="NAD(P)-binding Rossmann-like Domain"/>
    <property type="match status" value="1"/>
</dbReference>
<comment type="caution">
    <text evidence="3">The sequence shown here is derived from an EMBL/GenBank/DDBJ whole genome shotgun (WGS) entry which is preliminary data.</text>
</comment>
<dbReference type="PANTHER" id="PTHR43377:SF1">
    <property type="entry name" value="BILIVERDIN REDUCTASE A"/>
    <property type="match status" value="1"/>
</dbReference>
<dbReference type="InterPro" id="IPR000683">
    <property type="entry name" value="Gfo/Idh/MocA-like_OxRdtase_N"/>
</dbReference>
<evidence type="ECO:0000313" key="4">
    <source>
        <dbReference type="Proteomes" id="UP000244240"/>
    </source>
</evidence>
<dbReference type="Gene3D" id="3.30.360.10">
    <property type="entry name" value="Dihydrodipicolinate Reductase, domain 2"/>
    <property type="match status" value="1"/>
</dbReference>
<dbReference type="InterPro" id="IPR051450">
    <property type="entry name" value="Gfo/Idh/MocA_Oxidoreductases"/>
</dbReference>
<dbReference type="RefSeq" id="WP_108026779.1">
    <property type="nucleotide sequence ID" value="NZ_QBKR01000050.1"/>
</dbReference>
<evidence type="ECO:0000313" key="3">
    <source>
        <dbReference type="EMBL" id="PTX47670.1"/>
    </source>
</evidence>
<dbReference type="Pfam" id="PF01408">
    <property type="entry name" value="GFO_IDH_MocA"/>
    <property type="match status" value="1"/>
</dbReference>
<feature type="domain" description="GFO/IDH/MocA-like oxidoreductase" evidence="2">
    <location>
        <begin position="133"/>
        <end position="256"/>
    </location>
</feature>
<proteinExistence type="predicted"/>
<accession>A0A2T6AV25</accession>
<dbReference type="AlphaFoldDB" id="A0A2T6AV25"/>
<feature type="domain" description="Gfo/Idh/MocA-like oxidoreductase N-terminal" evidence="1">
    <location>
        <begin position="6"/>
        <end position="118"/>
    </location>
</feature>
<name>A0A2T6AV25_9BACL</name>